<feature type="domain" description="Enoyl reductase (ER)" evidence="1">
    <location>
        <begin position="17"/>
        <end position="343"/>
    </location>
</feature>
<evidence type="ECO:0000313" key="3">
    <source>
        <dbReference type="Proteomes" id="UP001054857"/>
    </source>
</evidence>
<dbReference type="PANTHER" id="PTHR43677">
    <property type="entry name" value="SHORT-CHAIN DEHYDROGENASE/REDUCTASE"/>
    <property type="match status" value="1"/>
</dbReference>
<dbReference type="Gene3D" id="3.90.180.10">
    <property type="entry name" value="Medium-chain alcohol dehydrogenases, catalytic domain"/>
    <property type="match status" value="1"/>
</dbReference>
<proteinExistence type="predicted"/>
<dbReference type="SMART" id="SM00829">
    <property type="entry name" value="PKS_ER"/>
    <property type="match status" value="1"/>
</dbReference>
<reference evidence="2 3" key="1">
    <citation type="journal article" date="2021" name="Sci. Rep.">
        <title>Genome sequencing of the multicellular alga Astrephomene provides insights into convergent evolution of germ-soma differentiation.</title>
        <authorList>
            <person name="Yamashita S."/>
            <person name="Yamamoto K."/>
            <person name="Matsuzaki R."/>
            <person name="Suzuki S."/>
            <person name="Yamaguchi H."/>
            <person name="Hirooka S."/>
            <person name="Minakuchi Y."/>
            <person name="Miyagishima S."/>
            <person name="Kawachi M."/>
            <person name="Toyoda A."/>
            <person name="Nozaki H."/>
        </authorList>
    </citation>
    <scope>NUCLEOTIDE SEQUENCE [LARGE SCALE GENOMIC DNA]</scope>
    <source>
        <strain evidence="2 3">NIES-4017</strain>
    </source>
</reference>
<dbReference type="InterPro" id="IPR051397">
    <property type="entry name" value="Zn-ADH-like_protein"/>
</dbReference>
<organism evidence="2 3">
    <name type="scientific">Astrephomene gubernaculifera</name>
    <dbReference type="NCBI Taxonomy" id="47775"/>
    <lineage>
        <taxon>Eukaryota</taxon>
        <taxon>Viridiplantae</taxon>
        <taxon>Chlorophyta</taxon>
        <taxon>core chlorophytes</taxon>
        <taxon>Chlorophyceae</taxon>
        <taxon>CS clade</taxon>
        <taxon>Chlamydomonadales</taxon>
        <taxon>Astrephomenaceae</taxon>
        <taxon>Astrephomene</taxon>
    </lineage>
</organism>
<dbReference type="SUPFAM" id="SSF50129">
    <property type="entry name" value="GroES-like"/>
    <property type="match status" value="1"/>
</dbReference>
<dbReference type="Proteomes" id="UP001054857">
    <property type="component" value="Unassembled WGS sequence"/>
</dbReference>
<keyword evidence="3" id="KW-1185">Reference proteome</keyword>
<protein>
    <recommendedName>
        <fullName evidence="1">Enoyl reductase (ER) domain-containing protein</fullName>
    </recommendedName>
</protein>
<dbReference type="Gene3D" id="3.40.50.720">
    <property type="entry name" value="NAD(P)-binding Rossmann-like Domain"/>
    <property type="match status" value="1"/>
</dbReference>
<dbReference type="AlphaFoldDB" id="A0AAD3DX49"/>
<dbReference type="InterPro" id="IPR020843">
    <property type="entry name" value="ER"/>
</dbReference>
<evidence type="ECO:0000313" key="2">
    <source>
        <dbReference type="EMBL" id="GFR48767.1"/>
    </source>
</evidence>
<dbReference type="SUPFAM" id="SSF51735">
    <property type="entry name" value="NAD(P)-binding Rossmann-fold domains"/>
    <property type="match status" value="1"/>
</dbReference>
<dbReference type="GO" id="GO:0016491">
    <property type="term" value="F:oxidoreductase activity"/>
    <property type="evidence" value="ECO:0007669"/>
    <property type="project" value="InterPro"/>
</dbReference>
<accession>A0AAD3DX49</accession>
<dbReference type="InterPro" id="IPR013154">
    <property type="entry name" value="ADH-like_N"/>
</dbReference>
<dbReference type="EMBL" id="BMAR01000026">
    <property type="protein sequence ID" value="GFR48767.1"/>
    <property type="molecule type" value="Genomic_DNA"/>
</dbReference>
<dbReference type="Pfam" id="PF00107">
    <property type="entry name" value="ADH_zinc_N"/>
    <property type="match status" value="1"/>
</dbReference>
<dbReference type="InterPro" id="IPR013149">
    <property type="entry name" value="ADH-like_C"/>
</dbReference>
<evidence type="ECO:0000259" key="1">
    <source>
        <dbReference type="SMART" id="SM00829"/>
    </source>
</evidence>
<comment type="caution">
    <text evidence="2">The sequence shown here is derived from an EMBL/GenBank/DDBJ whole genome shotgun (WGS) entry which is preliminary data.</text>
</comment>
<dbReference type="PANTHER" id="PTHR43677:SF4">
    <property type="entry name" value="QUINONE OXIDOREDUCTASE-LIKE PROTEIN 2"/>
    <property type="match status" value="1"/>
</dbReference>
<dbReference type="InterPro" id="IPR036291">
    <property type="entry name" value="NAD(P)-bd_dom_sf"/>
</dbReference>
<gene>
    <name evidence="2" type="ORF">Agub_g10588</name>
</gene>
<dbReference type="InterPro" id="IPR011032">
    <property type="entry name" value="GroES-like_sf"/>
</dbReference>
<sequence>MKAIVCEGLGDACAPLGTGVLRLAELPAPKLAPGSARIQVVSASLNFPDALQIKGEYQDKPKLPFIPGSEVSGVVLEVADGVKHIRVGDKVCAVRQGGAFAEQVVAPAAAVWKLPDTVPLEDAAAIPIVYGTADVALRHRAQLKAGQTVLILGAAGGVGLAALQLALAAGARAVAAAAGADKAAFLRQQADTWAEGAGGAGRVVVLDTAALAAEGRALHRAVKEAAPKGVDVVFDPVGGPLLSESLKCVAWGAQYLVIGFASGDIPKVPANLLLVKNTTLHGVFWGSYLAQQPRVIADSMRHLMAAFGAGRLRVEVYGRYPLDRVTEAFGAILDRRVRGKVLLSIGAPQGGQQGGQLLSKL</sequence>
<dbReference type="Pfam" id="PF08240">
    <property type="entry name" value="ADH_N"/>
    <property type="match status" value="1"/>
</dbReference>
<name>A0AAD3DX49_9CHLO</name>
<dbReference type="CDD" id="cd08241">
    <property type="entry name" value="QOR1"/>
    <property type="match status" value="1"/>
</dbReference>